<dbReference type="Ensembl" id="ENSUMAT00000010270.1">
    <property type="protein sequence ID" value="ENSUMAP00000008601.1"/>
    <property type="gene ID" value="ENSUMAG00000006564.1"/>
</dbReference>
<reference evidence="1" key="1">
    <citation type="submission" date="2019-03" db="UniProtKB">
        <authorList>
            <consortium name="Ensembl"/>
        </authorList>
    </citation>
    <scope>IDENTIFICATION</scope>
</reference>
<sequence>MQTSGLKESCSMENHFPGNSPSLFPFTTPSSLYTSPSFYLVFFQLIDLYLEAEVQNLRSDLSASLTPHSLLGRKELVMRDFGQAQWFGHWALVSYQHLTNLGLNF</sequence>
<dbReference type="AlphaFoldDB" id="A0A452TK80"/>
<accession>A0A452TK80</accession>
<protein>
    <submittedName>
        <fullName evidence="1">Uncharacterized protein</fullName>
    </submittedName>
</protein>
<evidence type="ECO:0000313" key="1">
    <source>
        <dbReference type="Ensembl" id="ENSUMAP00000008601"/>
    </source>
</evidence>
<organism evidence="1">
    <name type="scientific">Ursus maritimus</name>
    <name type="common">Polar bear</name>
    <name type="synonym">Thalarctos maritimus</name>
    <dbReference type="NCBI Taxonomy" id="29073"/>
    <lineage>
        <taxon>Eukaryota</taxon>
        <taxon>Metazoa</taxon>
        <taxon>Chordata</taxon>
        <taxon>Craniata</taxon>
        <taxon>Vertebrata</taxon>
        <taxon>Euteleostomi</taxon>
        <taxon>Mammalia</taxon>
        <taxon>Eutheria</taxon>
        <taxon>Laurasiatheria</taxon>
        <taxon>Carnivora</taxon>
        <taxon>Caniformia</taxon>
        <taxon>Ursidae</taxon>
        <taxon>Ursus</taxon>
    </lineage>
</organism>
<name>A0A452TK80_URSMA</name>
<proteinExistence type="predicted"/>